<name>A0AAU7BZS0_9RICK</name>
<organism evidence="3">
    <name type="scientific">Rickettsia oklahomensis</name>
    <dbReference type="NCBI Taxonomy" id="3141789"/>
    <lineage>
        <taxon>Bacteria</taxon>
        <taxon>Pseudomonadati</taxon>
        <taxon>Pseudomonadota</taxon>
        <taxon>Alphaproteobacteria</taxon>
        <taxon>Rickettsiales</taxon>
        <taxon>Rickettsiaceae</taxon>
        <taxon>Rickettsieae</taxon>
        <taxon>Rickettsia</taxon>
        <taxon>belli group</taxon>
    </lineage>
</organism>
<dbReference type="EMBL" id="CP157197">
    <property type="protein sequence ID" value="XBG66746.1"/>
    <property type="molecule type" value="Genomic_DNA"/>
</dbReference>
<keyword evidence="3" id="KW-0547">Nucleotide-binding</keyword>
<proteinExistence type="predicted"/>
<evidence type="ECO:0000259" key="2">
    <source>
        <dbReference type="Pfam" id="PF00005"/>
    </source>
</evidence>
<gene>
    <name evidence="3" type="ORF">AAGW17_02605</name>
</gene>
<dbReference type="PANTHER" id="PTHR24221">
    <property type="entry name" value="ATP-BINDING CASSETTE SUB-FAMILY B"/>
    <property type="match status" value="1"/>
</dbReference>
<dbReference type="InterPro" id="IPR003439">
    <property type="entry name" value="ABC_transporter-like_ATP-bd"/>
</dbReference>
<dbReference type="GO" id="GO:0006879">
    <property type="term" value="P:intracellular iron ion homeostasis"/>
    <property type="evidence" value="ECO:0007669"/>
    <property type="project" value="TreeGrafter"/>
</dbReference>
<evidence type="ECO:0000256" key="1">
    <source>
        <dbReference type="ARBA" id="ARBA00022448"/>
    </source>
</evidence>
<dbReference type="GO" id="GO:0016887">
    <property type="term" value="F:ATP hydrolysis activity"/>
    <property type="evidence" value="ECO:0007669"/>
    <property type="project" value="InterPro"/>
</dbReference>
<dbReference type="InterPro" id="IPR027417">
    <property type="entry name" value="P-loop_NTPase"/>
</dbReference>
<dbReference type="AlphaFoldDB" id="A0AAU7BZS0"/>
<dbReference type="Pfam" id="PF00005">
    <property type="entry name" value="ABC_tran"/>
    <property type="match status" value="1"/>
</dbReference>
<keyword evidence="1" id="KW-0813">Transport</keyword>
<dbReference type="SUPFAM" id="SSF52540">
    <property type="entry name" value="P-loop containing nucleoside triphosphate hydrolases"/>
    <property type="match status" value="1"/>
</dbReference>
<feature type="domain" description="ABC transporter" evidence="2">
    <location>
        <begin position="3"/>
        <end position="63"/>
    </location>
</feature>
<dbReference type="InterPro" id="IPR039421">
    <property type="entry name" value="Type_1_exporter"/>
</dbReference>
<dbReference type="PANTHER" id="PTHR24221:SF402">
    <property type="entry name" value="IRON-SULFUR CLUSTERS TRANSPORTER ABCB7, MITOCHONDRIAL"/>
    <property type="match status" value="1"/>
</dbReference>
<dbReference type="KEGG" id="rof:AAGW17_02605"/>
<protein>
    <submittedName>
        <fullName evidence="3">ATP-binding cassette domain-containing protein</fullName>
    </submittedName>
</protein>
<dbReference type="GO" id="GO:0005524">
    <property type="term" value="F:ATP binding"/>
    <property type="evidence" value="ECO:0007669"/>
    <property type="project" value="UniProtKB-KW"/>
</dbReference>
<dbReference type="Gene3D" id="3.40.50.300">
    <property type="entry name" value="P-loop containing nucleotide triphosphate hydrolases"/>
    <property type="match status" value="1"/>
</dbReference>
<reference evidence="3" key="1">
    <citation type="submission" date="2024-05" db="EMBL/GenBank/DDBJ databases">
        <title>Characterization of a novel Rickettsia species. (Rickettsia oklahomia sp. nov.) from Amblyomma americanum ticks.</title>
        <authorList>
            <person name="Korla P.K."/>
            <person name="Karounos M."/>
            <person name="Wilson J.M."/>
            <person name="Little S.E."/>
            <person name="Qurollo B.A."/>
        </authorList>
    </citation>
    <scope>NUCLEOTIDE SEQUENCE</scope>
    <source>
        <strain evidence="3">Oklahoma-10</strain>
    </source>
</reference>
<keyword evidence="3" id="KW-0067">ATP-binding</keyword>
<accession>A0AAU7BZS0</accession>
<dbReference type="GO" id="GO:0042626">
    <property type="term" value="F:ATPase-coupled transmembrane transporter activity"/>
    <property type="evidence" value="ECO:0007669"/>
    <property type="project" value="TreeGrafter"/>
</dbReference>
<dbReference type="GO" id="GO:0016020">
    <property type="term" value="C:membrane"/>
    <property type="evidence" value="ECO:0007669"/>
    <property type="project" value="TreeGrafter"/>
</dbReference>
<evidence type="ECO:0000313" key="3">
    <source>
        <dbReference type="EMBL" id="XBG66746.1"/>
    </source>
</evidence>
<sequence>MIGSGKILADSGSSGAGKSTISCLFYGFYNISSGSIAIGEKYIVEVTQPSLCKCIGIIPQDKYCLTIQYIKISHTVIMQQALIKL</sequence>